<protein>
    <submittedName>
        <fullName evidence="1">Uncharacterized protein</fullName>
    </submittedName>
</protein>
<dbReference type="Proteomes" id="UP000051565">
    <property type="component" value="Unassembled WGS sequence"/>
</dbReference>
<reference evidence="1 2" key="1">
    <citation type="journal article" date="2015" name="Genome Announc.">
        <title>Expanding the biotechnology potential of lactobacilli through comparative genomics of 213 strains and associated genera.</title>
        <authorList>
            <person name="Sun Z."/>
            <person name="Harris H.M."/>
            <person name="McCann A."/>
            <person name="Guo C."/>
            <person name="Argimon S."/>
            <person name="Zhang W."/>
            <person name="Yang X."/>
            <person name="Jeffery I.B."/>
            <person name="Cooney J.C."/>
            <person name="Kagawa T.F."/>
            <person name="Liu W."/>
            <person name="Song Y."/>
            <person name="Salvetti E."/>
            <person name="Wrobel A."/>
            <person name="Rasinkangas P."/>
            <person name="Parkhill J."/>
            <person name="Rea M.C."/>
            <person name="O'Sullivan O."/>
            <person name="Ritari J."/>
            <person name="Douillard F.P."/>
            <person name="Paul Ross R."/>
            <person name="Yang R."/>
            <person name="Briner A.E."/>
            <person name="Felis G.E."/>
            <person name="de Vos W.M."/>
            <person name="Barrangou R."/>
            <person name="Klaenhammer T.R."/>
            <person name="Caufield P.W."/>
            <person name="Cui Y."/>
            <person name="Zhang H."/>
            <person name="O'Toole P.W."/>
        </authorList>
    </citation>
    <scope>NUCLEOTIDE SEQUENCE [LARGE SCALE GENOMIC DNA]</scope>
    <source>
        <strain evidence="1 2">DSM 20690</strain>
    </source>
</reference>
<evidence type="ECO:0000313" key="2">
    <source>
        <dbReference type="Proteomes" id="UP000051565"/>
    </source>
</evidence>
<proteinExistence type="predicted"/>
<dbReference type="PATRIC" id="fig|1122148.6.peg.255"/>
<name>A0A0R2JR30_9LACO</name>
<sequence>MVKIGIRNDRGQIIANVIGNDVIEINDKVSRAIVTGPDRLGRYAIGSYVYFITKRKNKYIAISVTEANQNVTE</sequence>
<keyword evidence="2" id="KW-1185">Reference proteome</keyword>
<gene>
    <name evidence="1" type="ORF">IV52_GL000242</name>
</gene>
<accession>A0A0R2JR30</accession>
<organism evidence="1 2">
    <name type="scientific">Fructilactobacillus lindneri DSM 20690 = JCM 11027</name>
    <dbReference type="NCBI Taxonomy" id="1122148"/>
    <lineage>
        <taxon>Bacteria</taxon>
        <taxon>Bacillati</taxon>
        <taxon>Bacillota</taxon>
        <taxon>Bacilli</taxon>
        <taxon>Lactobacillales</taxon>
        <taxon>Lactobacillaceae</taxon>
        <taxon>Fructilactobacillus</taxon>
    </lineage>
</organism>
<dbReference type="AlphaFoldDB" id="A0A0R2JR30"/>
<evidence type="ECO:0000313" key="1">
    <source>
        <dbReference type="EMBL" id="KRN79561.1"/>
    </source>
</evidence>
<dbReference type="EMBL" id="JQBT01000024">
    <property type="protein sequence ID" value="KRN79561.1"/>
    <property type="molecule type" value="Genomic_DNA"/>
</dbReference>
<comment type="caution">
    <text evidence="1">The sequence shown here is derived from an EMBL/GenBank/DDBJ whole genome shotgun (WGS) entry which is preliminary data.</text>
</comment>